<evidence type="ECO:0000313" key="1">
    <source>
        <dbReference type="EMBL" id="MBB6671782.1"/>
    </source>
</evidence>
<evidence type="ECO:0000313" key="2">
    <source>
        <dbReference type="Proteomes" id="UP000547209"/>
    </source>
</evidence>
<sequence length="52" mass="6037">MFVLHEYEDAPTKKTGYYVNEGPVTYDEGRQQLTIEANSRIAYVPDIKLESR</sequence>
<proteinExistence type="predicted"/>
<dbReference type="RefSeq" id="WP_185143266.1">
    <property type="nucleotide sequence ID" value="NZ_JACJVP010000024.1"/>
</dbReference>
<comment type="caution">
    <text evidence="1">The sequence shown here is derived from an EMBL/GenBank/DDBJ whole genome shotgun (WGS) entry which is preliminary data.</text>
</comment>
<gene>
    <name evidence="1" type="ORF">H7C19_13910</name>
</gene>
<reference evidence="1 2" key="1">
    <citation type="submission" date="2020-08" db="EMBL/GenBank/DDBJ databases">
        <title>Cohnella phylogeny.</title>
        <authorList>
            <person name="Dunlap C."/>
        </authorList>
    </citation>
    <scope>NUCLEOTIDE SEQUENCE [LARGE SCALE GENOMIC DNA]</scope>
    <source>
        <strain evidence="1 2">DSM 28246</strain>
    </source>
</reference>
<protein>
    <submittedName>
        <fullName evidence="1">Uncharacterized protein</fullName>
    </submittedName>
</protein>
<name>A0A7X0VF86_9BACL</name>
<accession>A0A7X0VF86</accession>
<keyword evidence="2" id="KW-1185">Reference proteome</keyword>
<dbReference type="EMBL" id="JACJVP010000024">
    <property type="protein sequence ID" value="MBB6671782.1"/>
    <property type="molecule type" value="Genomic_DNA"/>
</dbReference>
<dbReference type="AlphaFoldDB" id="A0A7X0VF86"/>
<organism evidence="1 2">
    <name type="scientific">Cohnella nanjingensis</name>
    <dbReference type="NCBI Taxonomy" id="1387779"/>
    <lineage>
        <taxon>Bacteria</taxon>
        <taxon>Bacillati</taxon>
        <taxon>Bacillota</taxon>
        <taxon>Bacilli</taxon>
        <taxon>Bacillales</taxon>
        <taxon>Paenibacillaceae</taxon>
        <taxon>Cohnella</taxon>
    </lineage>
</organism>
<dbReference type="Proteomes" id="UP000547209">
    <property type="component" value="Unassembled WGS sequence"/>
</dbReference>